<dbReference type="Proteomes" id="UP001316803">
    <property type="component" value="Unassembled WGS sequence"/>
</dbReference>
<dbReference type="EMBL" id="JAKLMC020000112">
    <property type="protein sequence ID" value="KAK5947692.1"/>
    <property type="molecule type" value="Genomic_DNA"/>
</dbReference>
<accession>A0AAN8IH40</accession>
<gene>
    <name evidence="1" type="ORF">OHC33_011292</name>
</gene>
<evidence type="ECO:0000313" key="2">
    <source>
        <dbReference type="Proteomes" id="UP001316803"/>
    </source>
</evidence>
<comment type="caution">
    <text evidence="1">The sequence shown here is derived from an EMBL/GenBank/DDBJ whole genome shotgun (WGS) entry which is preliminary data.</text>
</comment>
<protein>
    <submittedName>
        <fullName evidence="1">Uncharacterized protein</fullName>
    </submittedName>
</protein>
<sequence length="58" mass="6223">MSRKVVIPALPSSSEPRSPPLPVVLSSAAAYSLGVFRVKRLPTIVQISYLNGQQEDAT</sequence>
<name>A0AAN8IH40_9EURO</name>
<feature type="non-terminal residue" evidence="1">
    <location>
        <position position="58"/>
    </location>
</feature>
<dbReference type="AlphaFoldDB" id="A0AAN8IH40"/>
<keyword evidence="2" id="KW-1185">Reference proteome</keyword>
<organism evidence="1 2">
    <name type="scientific">Knufia fluminis</name>
    <dbReference type="NCBI Taxonomy" id="191047"/>
    <lineage>
        <taxon>Eukaryota</taxon>
        <taxon>Fungi</taxon>
        <taxon>Dikarya</taxon>
        <taxon>Ascomycota</taxon>
        <taxon>Pezizomycotina</taxon>
        <taxon>Eurotiomycetes</taxon>
        <taxon>Chaetothyriomycetidae</taxon>
        <taxon>Chaetothyriales</taxon>
        <taxon>Trichomeriaceae</taxon>
        <taxon>Knufia</taxon>
    </lineage>
</organism>
<evidence type="ECO:0000313" key="1">
    <source>
        <dbReference type="EMBL" id="KAK5947692.1"/>
    </source>
</evidence>
<reference evidence="1 2" key="1">
    <citation type="submission" date="2022-12" db="EMBL/GenBank/DDBJ databases">
        <title>Genomic features and morphological characterization of a novel Knufia sp. strain isolated from spacecraft assembly facility.</title>
        <authorList>
            <person name="Teixeira M."/>
            <person name="Chander A.M."/>
            <person name="Stajich J.E."/>
            <person name="Venkateswaran K."/>
        </authorList>
    </citation>
    <scope>NUCLEOTIDE SEQUENCE [LARGE SCALE GENOMIC DNA]</scope>
    <source>
        <strain evidence="1 2">FJI-L2-BK-P2</strain>
    </source>
</reference>
<proteinExistence type="predicted"/>